<dbReference type="Pfam" id="PF02776">
    <property type="entry name" value="TPP_enzyme_N"/>
    <property type="match status" value="1"/>
</dbReference>
<dbReference type="RefSeq" id="WP_100859745.1">
    <property type="nucleotide sequence ID" value="NZ_PGCP01000013.1"/>
</dbReference>
<accession>A0A2M8HAC4</accession>
<dbReference type="GO" id="GO:0030976">
    <property type="term" value="F:thiamine pyrophosphate binding"/>
    <property type="evidence" value="ECO:0007669"/>
    <property type="project" value="InterPro"/>
</dbReference>
<dbReference type="Proteomes" id="UP000232060">
    <property type="component" value="Unassembled WGS sequence"/>
</dbReference>
<protein>
    <submittedName>
        <fullName evidence="7">Acetolactate synthase</fullName>
    </submittedName>
</protein>
<feature type="domain" description="Thiamine pyrophosphate enzyme central" evidence="4">
    <location>
        <begin position="202"/>
        <end position="331"/>
    </location>
</feature>
<evidence type="ECO:0000313" key="8">
    <source>
        <dbReference type="Proteomes" id="UP000232060"/>
    </source>
</evidence>
<proteinExistence type="inferred from homology"/>
<evidence type="ECO:0000259" key="6">
    <source>
        <dbReference type="Pfam" id="PF02776"/>
    </source>
</evidence>
<keyword evidence="8" id="KW-1185">Reference proteome</keyword>
<evidence type="ECO:0000259" key="5">
    <source>
        <dbReference type="Pfam" id="PF02775"/>
    </source>
</evidence>
<dbReference type="SUPFAM" id="SSF52518">
    <property type="entry name" value="Thiamin diphosphate-binding fold (THDP-binding)"/>
    <property type="match status" value="2"/>
</dbReference>
<dbReference type="InterPro" id="IPR012001">
    <property type="entry name" value="Thiamin_PyroP_enz_TPP-bd_dom"/>
</dbReference>
<dbReference type="InterPro" id="IPR012000">
    <property type="entry name" value="Thiamin_PyroP_enz_cen_dom"/>
</dbReference>
<dbReference type="GO" id="GO:0003984">
    <property type="term" value="F:acetolactate synthase activity"/>
    <property type="evidence" value="ECO:0007669"/>
    <property type="project" value="TreeGrafter"/>
</dbReference>
<evidence type="ECO:0000259" key="4">
    <source>
        <dbReference type="Pfam" id="PF00205"/>
    </source>
</evidence>
<dbReference type="InterPro" id="IPR011766">
    <property type="entry name" value="TPP_enzyme_TPP-bd"/>
</dbReference>
<organism evidence="7 8">
    <name type="scientific">Aeromonas lusitana</name>
    <dbReference type="NCBI Taxonomy" id="931529"/>
    <lineage>
        <taxon>Bacteria</taxon>
        <taxon>Pseudomonadati</taxon>
        <taxon>Pseudomonadota</taxon>
        <taxon>Gammaproteobacteria</taxon>
        <taxon>Aeromonadales</taxon>
        <taxon>Aeromonadaceae</taxon>
        <taxon>Aeromonas</taxon>
    </lineage>
</organism>
<comment type="similarity">
    <text evidence="1 3">Belongs to the TPP enzyme family.</text>
</comment>
<name>A0A2M8HAC4_9GAMM</name>
<keyword evidence="2 3" id="KW-0786">Thiamine pyrophosphate</keyword>
<evidence type="ECO:0000313" key="7">
    <source>
        <dbReference type="EMBL" id="PJC93485.1"/>
    </source>
</evidence>
<feature type="domain" description="Thiamine pyrophosphate enzyme TPP-binding" evidence="5">
    <location>
        <begin position="393"/>
        <end position="541"/>
    </location>
</feature>
<comment type="caution">
    <text evidence="7">The sequence shown here is derived from an EMBL/GenBank/DDBJ whole genome shotgun (WGS) entry which is preliminary data.</text>
</comment>
<dbReference type="AlphaFoldDB" id="A0A2M8HAC4"/>
<dbReference type="Pfam" id="PF02775">
    <property type="entry name" value="TPP_enzyme_C"/>
    <property type="match status" value="1"/>
</dbReference>
<dbReference type="PANTHER" id="PTHR18968">
    <property type="entry name" value="THIAMINE PYROPHOSPHATE ENZYMES"/>
    <property type="match status" value="1"/>
</dbReference>
<dbReference type="PANTHER" id="PTHR18968:SF142">
    <property type="entry name" value="ACETOLACTATE SYNTHASE"/>
    <property type="match status" value="1"/>
</dbReference>
<dbReference type="GO" id="GO:0005948">
    <property type="term" value="C:acetolactate synthase complex"/>
    <property type="evidence" value="ECO:0007669"/>
    <property type="project" value="TreeGrafter"/>
</dbReference>
<dbReference type="InterPro" id="IPR045229">
    <property type="entry name" value="TPP_enz"/>
</dbReference>
<dbReference type="Gene3D" id="3.40.50.970">
    <property type="match status" value="2"/>
</dbReference>
<dbReference type="GO" id="GO:0000287">
    <property type="term" value="F:magnesium ion binding"/>
    <property type="evidence" value="ECO:0007669"/>
    <property type="project" value="InterPro"/>
</dbReference>
<dbReference type="GO" id="GO:0009099">
    <property type="term" value="P:L-valine biosynthetic process"/>
    <property type="evidence" value="ECO:0007669"/>
    <property type="project" value="TreeGrafter"/>
</dbReference>
<dbReference type="CDD" id="cd07035">
    <property type="entry name" value="TPP_PYR_POX_like"/>
    <property type="match status" value="1"/>
</dbReference>
<dbReference type="FunFam" id="3.40.50.970:FF:000007">
    <property type="entry name" value="Acetolactate synthase"/>
    <property type="match status" value="1"/>
</dbReference>
<gene>
    <name evidence="7" type="ORF">CUC44_09635</name>
</gene>
<evidence type="ECO:0000256" key="2">
    <source>
        <dbReference type="ARBA" id="ARBA00023052"/>
    </source>
</evidence>
<feature type="domain" description="Thiamine pyrophosphate enzyme N-terminal TPP-binding" evidence="6">
    <location>
        <begin position="1"/>
        <end position="125"/>
    </location>
</feature>
<dbReference type="Gene3D" id="3.40.50.1220">
    <property type="entry name" value="TPP-binding domain"/>
    <property type="match status" value="1"/>
</dbReference>
<dbReference type="GO" id="GO:0009097">
    <property type="term" value="P:isoleucine biosynthetic process"/>
    <property type="evidence" value="ECO:0007669"/>
    <property type="project" value="TreeGrafter"/>
</dbReference>
<reference evidence="7 8" key="1">
    <citation type="submission" date="2017-11" db="EMBL/GenBank/DDBJ databases">
        <title>Draft genome sequence of environmental isolate Aeromonas lusitania sp. nov. MDC 2473.</title>
        <authorList>
            <person name="Colston S.M."/>
            <person name="Navarro A."/>
            <person name="Martinez-Murcia A.J."/>
            <person name="Graf J."/>
        </authorList>
    </citation>
    <scope>NUCLEOTIDE SEQUENCE [LARGE SCALE GENOMIC DNA]</scope>
    <source>
        <strain evidence="7 8">MDC 2473</strain>
    </source>
</reference>
<dbReference type="Pfam" id="PF00205">
    <property type="entry name" value="TPP_enzyme_M"/>
    <property type="match status" value="1"/>
</dbReference>
<dbReference type="GO" id="GO:0050660">
    <property type="term" value="F:flavin adenine dinucleotide binding"/>
    <property type="evidence" value="ECO:0007669"/>
    <property type="project" value="TreeGrafter"/>
</dbReference>
<dbReference type="OrthoDB" id="9785953at2"/>
<sequence length="567" mass="62146">MKASDAVAHVLGANNVTHGFELIGGMIAHLVDSINLIGKTKLVSLHHEQSAAFAAGGVARATNNSQIGLALGTSGPGATNLITGIADCWLDNYPCVFLTGQVNTNELKNDRNIRQQGFQELDIVSIVKSITKFSYQIKSADELVPILQRAIYIAKSGRPGPVLLDIPMDLQRAELQDNVLDYLTNQSVETVEKQVDLTNFSAVLDALSQAKKPLFLIGGGAINCDSFVLWQKAVAQVGIPHVSSLKGSEKCQALANYFGMIGSYGTRTANYAIQNCDLLVVLGSRMDVRQTGADIKDFARNAKIIQIDLDAEQLANRVKANVDIHADCEIFFSSFINAPSPVQQMDKMWPEFLLQHWQQNYVDEYQDWSVSPFLVCKGLERAFKNKSIHYVADVGNNQMWAAHSILLGEGQALHHSGGLGSMGFSIPTAIGVTYASGLPVVALTGDGGAQMNIQELDIIAREQLPVLTIVFNNESLGMVHAFQEMYFDGRNESTYWNGYSSSFYNIGRAYNIKSFATSCMDELNTLFASFAKNPEPMLIEILMRNARECRPRLSFGLPIDKQHPLKG</sequence>
<dbReference type="InterPro" id="IPR029035">
    <property type="entry name" value="DHS-like_NAD/FAD-binding_dom"/>
</dbReference>
<evidence type="ECO:0000256" key="3">
    <source>
        <dbReference type="RuleBase" id="RU362132"/>
    </source>
</evidence>
<evidence type="ECO:0000256" key="1">
    <source>
        <dbReference type="ARBA" id="ARBA00007812"/>
    </source>
</evidence>
<dbReference type="InterPro" id="IPR029061">
    <property type="entry name" value="THDP-binding"/>
</dbReference>
<dbReference type="SUPFAM" id="SSF52467">
    <property type="entry name" value="DHS-like NAD/FAD-binding domain"/>
    <property type="match status" value="1"/>
</dbReference>
<dbReference type="EMBL" id="PGCP01000013">
    <property type="protein sequence ID" value="PJC93485.1"/>
    <property type="molecule type" value="Genomic_DNA"/>
</dbReference>